<keyword evidence="12 13" id="KW-0449">Lipoprotein</keyword>
<feature type="binding site" evidence="11">
    <location>
        <position position="288"/>
    </location>
    <ligand>
        <name>Mg(2+)</name>
        <dbReference type="ChEBI" id="CHEBI:18420"/>
    </ligand>
</feature>
<dbReference type="PANTHER" id="PTHR30040">
    <property type="entry name" value="THIAMINE BIOSYNTHESIS LIPOPROTEIN APBE"/>
    <property type="match status" value="1"/>
</dbReference>
<dbReference type="PIRSF" id="PIRSF006268">
    <property type="entry name" value="ApbE"/>
    <property type="match status" value="1"/>
</dbReference>
<dbReference type="PANTHER" id="PTHR30040:SF2">
    <property type="entry name" value="FAD:PROTEIN FMN TRANSFERASE"/>
    <property type="match status" value="1"/>
</dbReference>
<comment type="cofactor">
    <cofactor evidence="11">
        <name>Mg(2+)</name>
        <dbReference type="ChEBI" id="CHEBI:18420"/>
    </cofactor>
    <cofactor evidence="11">
        <name>Mn(2+)</name>
        <dbReference type="ChEBI" id="CHEBI:29035"/>
    </cofactor>
    <text evidence="11">Magnesium. Can also use manganese.</text>
</comment>
<keyword evidence="4 10" id="KW-0808">Transferase</keyword>
<proteinExistence type="inferred from homology"/>
<protein>
    <recommendedName>
        <fullName evidence="2 10">FAD:protein FMN transferase</fullName>
        <ecNumber evidence="1 10">2.7.1.180</ecNumber>
    </recommendedName>
    <alternativeName>
        <fullName evidence="8 10">Flavin transferase</fullName>
    </alternativeName>
</protein>
<dbReference type="EMBL" id="LN827929">
    <property type="protein sequence ID" value="CEZ20200.1"/>
    <property type="molecule type" value="Genomic_DNA"/>
</dbReference>
<evidence type="ECO:0000256" key="7">
    <source>
        <dbReference type="ARBA" id="ARBA00022842"/>
    </source>
</evidence>
<evidence type="ECO:0000256" key="12">
    <source>
        <dbReference type="RuleBase" id="RU363002"/>
    </source>
</evidence>
<dbReference type="HOGENOM" id="CLU_044403_1_2_4"/>
<evidence type="ECO:0000313" key="14">
    <source>
        <dbReference type="Proteomes" id="UP000064007"/>
    </source>
</evidence>
<dbReference type="GO" id="GO:0016740">
    <property type="term" value="F:transferase activity"/>
    <property type="evidence" value="ECO:0007669"/>
    <property type="project" value="UniProtKB-UniRule"/>
</dbReference>
<dbReference type="KEGG" id="mbat:BN1208_1320"/>
<evidence type="ECO:0000256" key="11">
    <source>
        <dbReference type="PIRSR" id="PIRSR006268-2"/>
    </source>
</evidence>
<dbReference type="InterPro" id="IPR024932">
    <property type="entry name" value="ApbE"/>
</dbReference>
<evidence type="ECO:0000256" key="1">
    <source>
        <dbReference type="ARBA" id="ARBA00011955"/>
    </source>
</evidence>
<comment type="subcellular location">
    <subcellularLocation>
        <location evidence="12">Cell inner membrane</location>
        <topology evidence="12">Lipid-anchor</topology>
        <orientation evidence="12">Periplasmic side</orientation>
    </subcellularLocation>
</comment>
<accession>A0A0D6EWU9</accession>
<evidence type="ECO:0000256" key="8">
    <source>
        <dbReference type="ARBA" id="ARBA00031306"/>
    </source>
</evidence>
<keyword evidence="5 10" id="KW-0479">Metal-binding</keyword>
<evidence type="ECO:0000256" key="5">
    <source>
        <dbReference type="ARBA" id="ARBA00022723"/>
    </source>
</evidence>
<keyword evidence="14" id="KW-1185">Reference proteome</keyword>
<dbReference type="Gene3D" id="3.10.520.10">
    <property type="entry name" value="ApbE-like domains"/>
    <property type="match status" value="1"/>
</dbReference>
<reference evidence="14" key="1">
    <citation type="submission" date="2014-12" db="EMBL/GenBank/DDBJ databases">
        <authorList>
            <person name="Salcher M.M."/>
        </authorList>
    </citation>
    <scope>NUCLEOTIDE SEQUENCE [LARGE SCALE GENOMIC DNA]</scope>
    <source>
        <strain evidence="14">MMS-10A-171</strain>
    </source>
</reference>
<evidence type="ECO:0000256" key="2">
    <source>
        <dbReference type="ARBA" id="ARBA00016337"/>
    </source>
</evidence>
<evidence type="ECO:0000256" key="9">
    <source>
        <dbReference type="ARBA" id="ARBA00048540"/>
    </source>
</evidence>
<dbReference type="GO" id="GO:0046872">
    <property type="term" value="F:metal ion binding"/>
    <property type="evidence" value="ECO:0007669"/>
    <property type="project" value="UniProtKB-UniRule"/>
</dbReference>
<dbReference type="EC" id="2.7.1.180" evidence="1 10"/>
<keyword evidence="12" id="KW-1003">Cell membrane</keyword>
<dbReference type="AlphaFoldDB" id="A0A0D6EWU9"/>
<comment type="catalytic activity">
    <reaction evidence="9 10 12">
        <text>L-threonyl-[protein] + FAD = FMN-L-threonyl-[protein] + AMP + H(+)</text>
        <dbReference type="Rhea" id="RHEA:36847"/>
        <dbReference type="Rhea" id="RHEA-COMP:11060"/>
        <dbReference type="Rhea" id="RHEA-COMP:11061"/>
        <dbReference type="ChEBI" id="CHEBI:15378"/>
        <dbReference type="ChEBI" id="CHEBI:30013"/>
        <dbReference type="ChEBI" id="CHEBI:57692"/>
        <dbReference type="ChEBI" id="CHEBI:74257"/>
        <dbReference type="ChEBI" id="CHEBI:456215"/>
        <dbReference type="EC" id="2.7.1.180"/>
    </reaction>
</comment>
<dbReference type="PROSITE" id="PS51257">
    <property type="entry name" value="PROKAR_LIPOPROTEIN"/>
    <property type="match status" value="1"/>
</dbReference>
<dbReference type="GO" id="GO:0005886">
    <property type="term" value="C:plasma membrane"/>
    <property type="evidence" value="ECO:0007669"/>
    <property type="project" value="UniProtKB-SubCell"/>
</dbReference>
<dbReference type="GeneID" id="99990631"/>
<dbReference type="Proteomes" id="UP000064007">
    <property type="component" value="Chromosome 1"/>
</dbReference>
<dbReference type="RefSeq" id="WP_052734665.1">
    <property type="nucleotide sequence ID" value="NZ_CP040979.1"/>
</dbReference>
<keyword evidence="6 10" id="KW-0274">FAD</keyword>
<comment type="similarity">
    <text evidence="10 12">Belongs to the ApbE family.</text>
</comment>
<keyword evidence="3 10" id="KW-0285">Flavoprotein</keyword>
<evidence type="ECO:0000256" key="10">
    <source>
        <dbReference type="PIRNR" id="PIRNR006268"/>
    </source>
</evidence>
<dbReference type="SUPFAM" id="SSF143631">
    <property type="entry name" value="ApbE-like"/>
    <property type="match status" value="1"/>
</dbReference>
<keyword evidence="7 10" id="KW-0460">Magnesium</keyword>
<evidence type="ECO:0000256" key="3">
    <source>
        <dbReference type="ARBA" id="ARBA00022630"/>
    </source>
</evidence>
<evidence type="ECO:0000313" key="13">
    <source>
        <dbReference type="EMBL" id="CEZ20200.1"/>
    </source>
</evidence>
<sequence length="349" mass="39531">MRFIKFFFIVLGFSFLQSCSNPSLYQSKHYVFGTIVDISIYGEDEKKAEKVTKAVLEEFTRLHNSLHAWEKSDLTDLNESISKNKPYKNASSELIEIIKNARELERASNHLFNPAIGELINYWGFHQNEFNSMHPNQLKIKNLVARGPSLDQLHISGSTIKSTNPHVKIDLGGYAKGYALDQASKIIHEHHIKNALINIGGNIMAIGQHGNKPWRVGIQDPRGAQAIAKVDLLDGWAIGTSGDYQRYFINDGKRYCHLIHPFTGYPVQGVYSATVLIEPSQNAGTLSDVLSKPLFISKKEDRKDIAKKLRIYHYLIIEDKHISMTKAMADKIQFLNPNTQKNNQIEITL</sequence>
<comment type="function">
    <text evidence="12">Flavin transferase that catalyzes the transfer of the FMN moiety of FAD and its covalent binding to the hydroxyl group of a threonine residue in a target flavoprotein.</text>
</comment>
<keyword evidence="12" id="KW-0472">Membrane</keyword>
<evidence type="ECO:0000256" key="6">
    <source>
        <dbReference type="ARBA" id="ARBA00022827"/>
    </source>
</evidence>
<name>A0A0D6EWU9_9PROT</name>
<gene>
    <name evidence="13" type="ORF">BN1208_1320</name>
</gene>
<dbReference type="OrthoDB" id="9778595at2"/>
<dbReference type="InterPro" id="IPR003374">
    <property type="entry name" value="ApbE-like_sf"/>
</dbReference>
<keyword evidence="12" id="KW-0997">Cell inner membrane</keyword>
<feature type="binding site" evidence="11">
    <location>
        <position position="173"/>
    </location>
    <ligand>
        <name>Mg(2+)</name>
        <dbReference type="ChEBI" id="CHEBI:18420"/>
    </ligand>
</feature>
<organism evidence="13 14">
    <name type="scientific">Candidatus Methylopumilus planktonicus</name>
    <dbReference type="NCBI Taxonomy" id="1581557"/>
    <lineage>
        <taxon>Bacteria</taxon>
        <taxon>Pseudomonadati</taxon>
        <taxon>Pseudomonadota</taxon>
        <taxon>Betaproteobacteria</taxon>
        <taxon>Nitrosomonadales</taxon>
        <taxon>Methylophilaceae</taxon>
        <taxon>Candidatus Methylopumilus</taxon>
    </lineage>
</organism>
<dbReference type="STRING" id="1581557.BN1208_1320"/>
<evidence type="ECO:0000256" key="4">
    <source>
        <dbReference type="ARBA" id="ARBA00022679"/>
    </source>
</evidence>
<dbReference type="Pfam" id="PF02424">
    <property type="entry name" value="ApbE"/>
    <property type="match status" value="1"/>
</dbReference>